<feature type="domain" description="Metallo-beta-lactamase" evidence="5">
    <location>
        <begin position="13"/>
        <end position="193"/>
    </location>
</feature>
<comment type="cofactor">
    <cofactor evidence="1">
        <name>Zn(2+)</name>
        <dbReference type="ChEBI" id="CHEBI:29105"/>
    </cofactor>
</comment>
<evidence type="ECO:0000313" key="7">
    <source>
        <dbReference type="Proteomes" id="UP000242757"/>
    </source>
</evidence>
<dbReference type="AlphaFoldDB" id="A0A233RGY5"/>
<keyword evidence="2" id="KW-0479">Metal-binding</keyword>
<dbReference type="CDD" id="cd07737">
    <property type="entry name" value="YcbL-like_MBL-fold"/>
    <property type="match status" value="1"/>
</dbReference>
<sequence>MLNRITLPVTPFMQNCSLVWCSATNRAALIDPGGETERLLAALAERNLTLERIILTHGHLDHVGATGELQARTGVPVEGPGEADAYWIDGLPQQVQMFGFDPVPGFTPDRWLGAGDTVTVGEETLEVYHCPGHTPGHMVLVHKGQRLAFVGDVLFQGSIGRTDFPGGNHQQLLDSIRETLLPLGDDITFVPGHGPESTFGHERQHNPFLR</sequence>
<dbReference type="GO" id="GO:0046872">
    <property type="term" value="F:metal ion binding"/>
    <property type="evidence" value="ECO:0007669"/>
    <property type="project" value="UniProtKB-KW"/>
</dbReference>
<evidence type="ECO:0000259" key="5">
    <source>
        <dbReference type="SMART" id="SM00849"/>
    </source>
</evidence>
<keyword evidence="3" id="KW-0378">Hydrolase</keyword>
<name>A0A233RGY5_9GAMM</name>
<keyword evidence="7" id="KW-1185">Reference proteome</keyword>
<dbReference type="EMBL" id="NBIM01000001">
    <property type="protein sequence ID" value="OXY82653.1"/>
    <property type="molecule type" value="Genomic_DNA"/>
</dbReference>
<keyword evidence="4" id="KW-0862">Zinc</keyword>
<dbReference type="PANTHER" id="PTHR46233">
    <property type="entry name" value="HYDROXYACYLGLUTATHIONE HYDROLASE GLOC"/>
    <property type="match status" value="1"/>
</dbReference>
<evidence type="ECO:0000256" key="3">
    <source>
        <dbReference type="ARBA" id="ARBA00022801"/>
    </source>
</evidence>
<proteinExistence type="predicted"/>
<comment type="caution">
    <text evidence="6">The sequence shown here is derived from an EMBL/GenBank/DDBJ whole genome shotgun (WGS) entry which is preliminary data.</text>
</comment>
<dbReference type="PANTHER" id="PTHR46233:SF3">
    <property type="entry name" value="HYDROXYACYLGLUTATHIONE HYDROLASE GLOC"/>
    <property type="match status" value="1"/>
</dbReference>
<dbReference type="Gene3D" id="3.60.15.10">
    <property type="entry name" value="Ribonuclease Z/Hydroxyacylglutathione hydrolase-like"/>
    <property type="match status" value="1"/>
</dbReference>
<accession>A0A233RGY5</accession>
<dbReference type="RefSeq" id="WP_094199432.1">
    <property type="nucleotide sequence ID" value="NZ_NBIM01000001.1"/>
</dbReference>
<gene>
    <name evidence="6" type="ORF">B6S08_03805</name>
</gene>
<dbReference type="SUPFAM" id="SSF56281">
    <property type="entry name" value="Metallo-hydrolase/oxidoreductase"/>
    <property type="match status" value="1"/>
</dbReference>
<reference evidence="6 7" key="1">
    <citation type="submission" date="2017-08" db="EMBL/GenBank/DDBJ databases">
        <title>A Genome Sequence of Oceanimonas doudoroffii ATCC 27123T.</title>
        <authorList>
            <person name="Brennan M.A."/>
            <person name="Maclea K.S."/>
            <person name="Mcclelland W.D."/>
            <person name="Trachtenberg A.M."/>
        </authorList>
    </citation>
    <scope>NUCLEOTIDE SEQUENCE [LARGE SCALE GENOMIC DNA]</scope>
    <source>
        <strain evidence="6 7">ATCC 27123</strain>
    </source>
</reference>
<protein>
    <recommendedName>
        <fullName evidence="5">Metallo-beta-lactamase domain-containing protein</fullName>
    </recommendedName>
</protein>
<dbReference type="InterPro" id="IPR036866">
    <property type="entry name" value="RibonucZ/Hydroxyglut_hydro"/>
</dbReference>
<evidence type="ECO:0000313" key="6">
    <source>
        <dbReference type="EMBL" id="OXY82653.1"/>
    </source>
</evidence>
<evidence type="ECO:0000256" key="1">
    <source>
        <dbReference type="ARBA" id="ARBA00001947"/>
    </source>
</evidence>
<dbReference type="InterPro" id="IPR001279">
    <property type="entry name" value="Metallo-B-lactamas"/>
</dbReference>
<dbReference type="SMART" id="SM00849">
    <property type="entry name" value="Lactamase_B"/>
    <property type="match status" value="1"/>
</dbReference>
<dbReference type="GO" id="GO:0016787">
    <property type="term" value="F:hydrolase activity"/>
    <property type="evidence" value="ECO:0007669"/>
    <property type="project" value="UniProtKB-KW"/>
</dbReference>
<dbReference type="OrthoDB" id="9802991at2"/>
<dbReference type="Proteomes" id="UP000242757">
    <property type="component" value="Unassembled WGS sequence"/>
</dbReference>
<dbReference type="Pfam" id="PF00753">
    <property type="entry name" value="Lactamase_B"/>
    <property type="match status" value="1"/>
</dbReference>
<dbReference type="InterPro" id="IPR051453">
    <property type="entry name" value="MBL_Glyoxalase_II"/>
</dbReference>
<evidence type="ECO:0000256" key="2">
    <source>
        <dbReference type="ARBA" id="ARBA00022723"/>
    </source>
</evidence>
<organism evidence="6 7">
    <name type="scientific">Oceanimonas doudoroffii</name>
    <dbReference type="NCBI Taxonomy" id="84158"/>
    <lineage>
        <taxon>Bacteria</taxon>
        <taxon>Pseudomonadati</taxon>
        <taxon>Pseudomonadota</taxon>
        <taxon>Gammaproteobacteria</taxon>
        <taxon>Aeromonadales</taxon>
        <taxon>Aeromonadaceae</taxon>
        <taxon>Oceanimonas</taxon>
    </lineage>
</organism>
<evidence type="ECO:0000256" key="4">
    <source>
        <dbReference type="ARBA" id="ARBA00022833"/>
    </source>
</evidence>